<dbReference type="Proteomes" id="UP001242995">
    <property type="component" value="Unassembled WGS sequence"/>
</dbReference>
<dbReference type="SUPFAM" id="SSF53613">
    <property type="entry name" value="Ribokinase-like"/>
    <property type="match status" value="1"/>
</dbReference>
<dbReference type="PANTHER" id="PTHR46566">
    <property type="entry name" value="1-PHOSPHOFRUCTOKINASE-RELATED"/>
    <property type="match status" value="1"/>
</dbReference>
<dbReference type="GO" id="GO:0008662">
    <property type="term" value="F:1-phosphofructokinase activity"/>
    <property type="evidence" value="ECO:0007669"/>
    <property type="project" value="UniProtKB-EC"/>
</dbReference>
<evidence type="ECO:0000256" key="1">
    <source>
        <dbReference type="ARBA" id="ARBA00010688"/>
    </source>
</evidence>
<keyword evidence="2 6" id="KW-0808">Transferase</keyword>
<sequence>MIITVTPSPAIDWTINVDSFEFAAVNRVASKSREASGKGINVSVALHRNGVPTVAVLPVGGETGRFMVEDLRAQGVTIIPVESPCEVRTNITLIVPGQTGTKINEPGEPLEPAVMESLRSACEDALLAPDAASQGGPVMLAICGSLPPGTPDWFHPDLIEVGRQAGALVIVDASGEVLRRAIPEKPDLIKPNVHELAEETGRRIDTLGDVADAAQELRRRGAGAVLASLGGDGMMLIDADGAIHGKAAGITVVNTVGAGDAALAGYLAGLDQRLDRAACLASALTYASSAVGYGTTLFDVDPLIAERVTVTDTFDPGYILSEPAAPATRASTSPAPK</sequence>
<keyword evidence="10" id="KW-1185">Reference proteome</keyword>
<dbReference type="GO" id="GO:0005524">
    <property type="term" value="F:ATP binding"/>
    <property type="evidence" value="ECO:0007669"/>
    <property type="project" value="UniProtKB-KW"/>
</dbReference>
<dbReference type="PANTHER" id="PTHR46566:SF5">
    <property type="entry name" value="1-PHOSPHOFRUCTOKINASE"/>
    <property type="match status" value="1"/>
</dbReference>
<dbReference type="PIRSF" id="PIRSF000535">
    <property type="entry name" value="1PFK/6PFK/LacC"/>
    <property type="match status" value="1"/>
</dbReference>
<dbReference type="InterPro" id="IPR002173">
    <property type="entry name" value="Carboh/pur_kinase_PfkB_CS"/>
</dbReference>
<dbReference type="CDD" id="cd01164">
    <property type="entry name" value="FruK_PfkB_like"/>
    <property type="match status" value="1"/>
</dbReference>
<dbReference type="Gene3D" id="3.40.1190.20">
    <property type="match status" value="1"/>
</dbReference>
<dbReference type="Proteomes" id="UP001230951">
    <property type="component" value="Unassembled WGS sequence"/>
</dbReference>
<dbReference type="InterPro" id="IPR011611">
    <property type="entry name" value="PfkB_dom"/>
</dbReference>
<keyword evidence="5" id="KW-0067">ATP-binding</keyword>
<dbReference type="Pfam" id="PF00294">
    <property type="entry name" value="PfkB"/>
    <property type="match status" value="1"/>
</dbReference>
<dbReference type="InterPro" id="IPR029056">
    <property type="entry name" value="Ribokinase-like"/>
</dbReference>
<keyword evidence="4" id="KW-0418">Kinase</keyword>
<dbReference type="PROSITE" id="PS00584">
    <property type="entry name" value="PFKB_KINASES_2"/>
    <property type="match status" value="1"/>
</dbReference>
<evidence type="ECO:0000256" key="6">
    <source>
        <dbReference type="PIRNR" id="PIRNR000535"/>
    </source>
</evidence>
<comment type="caution">
    <text evidence="8">The sequence shown here is derived from an EMBL/GenBank/DDBJ whole genome shotgun (WGS) entry which is preliminary data.</text>
</comment>
<reference evidence="8 10" key="1">
    <citation type="submission" date="2023-07" db="EMBL/GenBank/DDBJ databases">
        <title>Sorghum-associated microbial communities from plants grown in Nebraska, USA.</title>
        <authorList>
            <person name="Schachtman D."/>
        </authorList>
    </citation>
    <scope>NUCLEOTIDE SEQUENCE</scope>
    <source>
        <strain evidence="8">DS1006</strain>
        <strain evidence="9 10">DS1016</strain>
    </source>
</reference>
<evidence type="ECO:0000259" key="7">
    <source>
        <dbReference type="Pfam" id="PF00294"/>
    </source>
</evidence>
<gene>
    <name evidence="8" type="ORF">J2S90_004281</name>
    <name evidence="9" type="ORF">J2S93_004216</name>
</gene>
<evidence type="ECO:0000313" key="9">
    <source>
        <dbReference type="EMBL" id="MDQ0182760.1"/>
    </source>
</evidence>
<proteinExistence type="inferred from homology"/>
<keyword evidence="3" id="KW-0547">Nucleotide-binding</keyword>
<dbReference type="InterPro" id="IPR017583">
    <property type="entry name" value="Tagatose/fructose_Pkinase"/>
</dbReference>
<evidence type="ECO:0000256" key="5">
    <source>
        <dbReference type="ARBA" id="ARBA00022840"/>
    </source>
</evidence>
<evidence type="ECO:0000313" key="11">
    <source>
        <dbReference type="Proteomes" id="UP001242995"/>
    </source>
</evidence>
<dbReference type="EMBL" id="JAUSRG010000019">
    <property type="protein sequence ID" value="MDP9907290.1"/>
    <property type="molecule type" value="Genomic_DNA"/>
</dbReference>
<dbReference type="AlphaFoldDB" id="A0AAW8DKK9"/>
<evidence type="ECO:0000256" key="4">
    <source>
        <dbReference type="ARBA" id="ARBA00022777"/>
    </source>
</evidence>
<accession>A0AAW8DKK9</accession>
<dbReference type="GO" id="GO:0005829">
    <property type="term" value="C:cytosol"/>
    <property type="evidence" value="ECO:0007669"/>
    <property type="project" value="TreeGrafter"/>
</dbReference>
<feature type="domain" description="Carbohydrate kinase PfkB" evidence="7">
    <location>
        <begin position="11"/>
        <end position="296"/>
    </location>
</feature>
<dbReference type="EMBL" id="JAUSTF010000015">
    <property type="protein sequence ID" value="MDQ0182760.1"/>
    <property type="molecule type" value="Genomic_DNA"/>
</dbReference>
<evidence type="ECO:0000313" key="10">
    <source>
        <dbReference type="Proteomes" id="UP001230951"/>
    </source>
</evidence>
<evidence type="ECO:0000256" key="2">
    <source>
        <dbReference type="ARBA" id="ARBA00022679"/>
    </source>
</evidence>
<dbReference type="NCBIfam" id="TIGR03168">
    <property type="entry name" value="1-PFK"/>
    <property type="match status" value="1"/>
</dbReference>
<evidence type="ECO:0000256" key="3">
    <source>
        <dbReference type="ARBA" id="ARBA00022741"/>
    </source>
</evidence>
<protein>
    <submittedName>
        <fullName evidence="8">1-phosphofructokinase</fullName>
        <ecNumber evidence="8">2.7.1.56</ecNumber>
    </submittedName>
</protein>
<evidence type="ECO:0000313" key="8">
    <source>
        <dbReference type="EMBL" id="MDP9907290.1"/>
    </source>
</evidence>
<dbReference type="RefSeq" id="WP_306963935.1">
    <property type="nucleotide sequence ID" value="NZ_JAUSRG010000019.1"/>
</dbReference>
<dbReference type="EC" id="2.7.1.56" evidence="8"/>
<organism evidence="8 11">
    <name type="scientific">Arthrobacter bambusae</name>
    <dbReference type="NCBI Taxonomy" id="1338426"/>
    <lineage>
        <taxon>Bacteria</taxon>
        <taxon>Bacillati</taxon>
        <taxon>Actinomycetota</taxon>
        <taxon>Actinomycetes</taxon>
        <taxon>Micrococcales</taxon>
        <taxon>Micrococcaceae</taxon>
        <taxon>Arthrobacter</taxon>
    </lineage>
</organism>
<name>A0AAW8DKK9_9MICC</name>
<comment type="similarity">
    <text evidence="1">Belongs to the carbohydrate kinase PfkB family.</text>
</comment>